<accession>A0ABN1A3R8</accession>
<evidence type="ECO:0000313" key="3">
    <source>
        <dbReference type="Proteomes" id="UP001500909"/>
    </source>
</evidence>
<protein>
    <recommendedName>
        <fullName evidence="4">Secreted protein</fullName>
    </recommendedName>
</protein>
<reference evidence="2 3" key="1">
    <citation type="journal article" date="2019" name="Int. J. Syst. Evol. Microbiol.">
        <title>The Global Catalogue of Microorganisms (GCM) 10K type strain sequencing project: providing services to taxonomists for standard genome sequencing and annotation.</title>
        <authorList>
            <consortium name="The Broad Institute Genomics Platform"/>
            <consortium name="The Broad Institute Genome Sequencing Center for Infectious Disease"/>
            <person name="Wu L."/>
            <person name="Ma J."/>
        </authorList>
    </citation>
    <scope>NUCLEOTIDE SEQUENCE [LARGE SCALE GENOMIC DNA]</scope>
    <source>
        <strain evidence="2 3">JCM 4805</strain>
    </source>
</reference>
<organism evidence="2 3">
    <name type="scientific">Streptomyces olivaceiscleroticus</name>
    <dbReference type="NCBI Taxonomy" id="68245"/>
    <lineage>
        <taxon>Bacteria</taxon>
        <taxon>Bacillati</taxon>
        <taxon>Actinomycetota</taxon>
        <taxon>Actinomycetes</taxon>
        <taxon>Kitasatosporales</taxon>
        <taxon>Streptomycetaceae</taxon>
        <taxon>Streptomyces</taxon>
    </lineage>
</organism>
<feature type="compositionally biased region" description="Polar residues" evidence="1">
    <location>
        <begin position="43"/>
        <end position="69"/>
    </location>
</feature>
<evidence type="ECO:0000256" key="1">
    <source>
        <dbReference type="SAM" id="MobiDB-lite"/>
    </source>
</evidence>
<sequence>MQSDVTLRDLITLVVGIALATEHQAAPLAHAAHLLQLTVQGVSPARANSSEPRTAQASPQRPSQLNTSQGEERDCVNIPVRAGPPRWTARSSQPSPVSRCRR</sequence>
<comment type="caution">
    <text evidence="2">The sequence shown here is derived from an EMBL/GenBank/DDBJ whole genome shotgun (WGS) entry which is preliminary data.</text>
</comment>
<dbReference type="Proteomes" id="UP001500909">
    <property type="component" value="Unassembled WGS sequence"/>
</dbReference>
<gene>
    <name evidence="2" type="ORF">GCM10010361_33700</name>
</gene>
<name>A0ABN1A3R8_9ACTN</name>
<evidence type="ECO:0000313" key="2">
    <source>
        <dbReference type="EMBL" id="GAA0466786.1"/>
    </source>
</evidence>
<proteinExistence type="predicted"/>
<dbReference type="EMBL" id="BAAABY010000023">
    <property type="protein sequence ID" value="GAA0466786.1"/>
    <property type="molecule type" value="Genomic_DNA"/>
</dbReference>
<feature type="region of interest" description="Disordered" evidence="1">
    <location>
        <begin position="43"/>
        <end position="102"/>
    </location>
</feature>
<evidence type="ECO:0008006" key="4">
    <source>
        <dbReference type="Google" id="ProtNLM"/>
    </source>
</evidence>
<keyword evidence="3" id="KW-1185">Reference proteome</keyword>